<name>A0A0A0RQT3_9CAUD</name>
<dbReference type="OrthoDB" id="28670at10239"/>
<evidence type="ECO:0000313" key="2">
    <source>
        <dbReference type="Proteomes" id="UP000030204"/>
    </source>
</evidence>
<evidence type="ECO:0000313" key="1">
    <source>
        <dbReference type="EMBL" id="AIW04004.1"/>
    </source>
</evidence>
<dbReference type="RefSeq" id="YP_009145994.1">
    <property type="nucleotide sequence ID" value="NC_027297.1"/>
</dbReference>
<organism evidence="1 2">
    <name type="scientific">Salmonella phage Stitch</name>
    <dbReference type="NCBI Taxonomy" id="2991861"/>
    <lineage>
        <taxon>Viruses</taxon>
        <taxon>Duplodnaviria</taxon>
        <taxon>Heunggongvirae</taxon>
        <taxon>Uroviricota</taxon>
        <taxon>Caudoviricetes</taxon>
        <taxon>Demerecviridae</taxon>
        <taxon>Markadamsvirinae</taxon>
        <taxon>Epseptimavirus</taxon>
        <taxon>Epseptimavirus stitch</taxon>
    </lineage>
</organism>
<gene>
    <name evidence="1" type="ORF">CPT_Stitch53</name>
</gene>
<dbReference type="KEGG" id="vg:24598748"/>
<dbReference type="Proteomes" id="UP000030204">
    <property type="component" value="Segment"/>
</dbReference>
<protein>
    <submittedName>
        <fullName evidence="1">Uncharacterized protein</fullName>
    </submittedName>
</protein>
<accession>A0A0A0RQT3</accession>
<dbReference type="GeneID" id="24598748"/>
<dbReference type="EMBL" id="KM236244">
    <property type="protein sequence ID" value="AIW04004.1"/>
    <property type="molecule type" value="Genomic_DNA"/>
</dbReference>
<proteinExistence type="predicted"/>
<reference evidence="1 2" key="1">
    <citation type="journal article" date="2015" name="Genome Announc.">
        <title>Complete Genome of Salmonella enterica Serovar Typhimurium T5-Like Siphophage Stitch.</title>
        <authorList>
            <person name="Grover J.M."/>
            <person name="Luna A.J."/>
            <person name="Wood T.L."/>
            <person name="Chamakura K.R."/>
            <person name="Kuty Everett G.F."/>
        </authorList>
    </citation>
    <scope>NUCLEOTIDE SEQUENCE [LARGE SCALE GENOMIC DNA]</scope>
</reference>
<keyword evidence="2" id="KW-1185">Reference proteome</keyword>
<sequence>MKIFKVNYSGLWLGGTAIVVAETAEEAIELARNHRSSIEFEDVTVEELPSSGVVYNDNGDY</sequence>